<reference evidence="5" key="2">
    <citation type="submission" date="2021-01" db="UniProtKB">
        <authorList>
            <consortium name="EnsemblPlants"/>
        </authorList>
    </citation>
    <scope>IDENTIFICATION</scope>
</reference>
<organism evidence="5 6">
    <name type="scientific">Quercus lobata</name>
    <name type="common">Valley oak</name>
    <dbReference type="NCBI Taxonomy" id="97700"/>
    <lineage>
        <taxon>Eukaryota</taxon>
        <taxon>Viridiplantae</taxon>
        <taxon>Streptophyta</taxon>
        <taxon>Embryophyta</taxon>
        <taxon>Tracheophyta</taxon>
        <taxon>Spermatophyta</taxon>
        <taxon>Magnoliopsida</taxon>
        <taxon>eudicotyledons</taxon>
        <taxon>Gunneridae</taxon>
        <taxon>Pentapetalae</taxon>
        <taxon>rosids</taxon>
        <taxon>fabids</taxon>
        <taxon>Fagales</taxon>
        <taxon>Fagaceae</taxon>
        <taxon>Quercus</taxon>
    </lineage>
</organism>
<keyword evidence="4" id="KW-1133">Transmembrane helix</keyword>
<feature type="transmembrane region" description="Helical" evidence="4">
    <location>
        <begin position="12"/>
        <end position="39"/>
    </location>
</feature>
<name>A0A7N2LW02_QUELO</name>
<dbReference type="PANTHER" id="PTHR10353:SF29">
    <property type="entry name" value="BETA-GLUCOSIDASE 11"/>
    <property type="match status" value="1"/>
</dbReference>
<evidence type="ECO:0000313" key="6">
    <source>
        <dbReference type="Proteomes" id="UP000594261"/>
    </source>
</evidence>
<dbReference type="Pfam" id="PF00232">
    <property type="entry name" value="Glyco_hydro_1"/>
    <property type="match status" value="1"/>
</dbReference>
<dbReference type="Proteomes" id="UP000594261">
    <property type="component" value="Chromosome 5"/>
</dbReference>
<keyword evidence="4" id="KW-0472">Membrane</keyword>
<dbReference type="InterPro" id="IPR033132">
    <property type="entry name" value="GH_1_N_CS"/>
</dbReference>
<evidence type="ECO:0000256" key="1">
    <source>
        <dbReference type="ARBA" id="ARBA00010838"/>
    </source>
</evidence>
<evidence type="ECO:0000313" key="5">
    <source>
        <dbReference type="EnsemblPlants" id="QL05p086147:mrna"/>
    </source>
</evidence>
<dbReference type="InterPro" id="IPR001360">
    <property type="entry name" value="Glyco_hydro_1"/>
</dbReference>
<keyword evidence="2" id="KW-0378">Hydrolase</keyword>
<dbReference type="InParanoid" id="A0A7N2LW02"/>
<reference evidence="5 6" key="1">
    <citation type="journal article" date="2016" name="G3 (Bethesda)">
        <title>First Draft Assembly and Annotation of the Genome of a California Endemic Oak Quercus lobata Nee (Fagaceae).</title>
        <authorList>
            <person name="Sork V.L."/>
            <person name="Fitz-Gibbon S.T."/>
            <person name="Puiu D."/>
            <person name="Crepeau M."/>
            <person name="Gugger P.F."/>
            <person name="Sherman R."/>
            <person name="Stevens K."/>
            <person name="Langley C.H."/>
            <person name="Pellegrini M."/>
            <person name="Salzberg S.L."/>
        </authorList>
    </citation>
    <scope>NUCLEOTIDE SEQUENCE [LARGE SCALE GENOMIC DNA]</scope>
    <source>
        <strain evidence="5 6">cv. SW786</strain>
    </source>
</reference>
<dbReference type="PANTHER" id="PTHR10353">
    <property type="entry name" value="GLYCOSYL HYDROLASE"/>
    <property type="match status" value="1"/>
</dbReference>
<evidence type="ECO:0000256" key="3">
    <source>
        <dbReference type="RuleBase" id="RU003690"/>
    </source>
</evidence>
<dbReference type="GO" id="GO:0005975">
    <property type="term" value="P:carbohydrate metabolic process"/>
    <property type="evidence" value="ECO:0007669"/>
    <property type="project" value="InterPro"/>
</dbReference>
<sequence>MPTMTPRTILTLFILILVFIFIRIIIALIIFLALFISFVCRDDFPPDFVFGSGTSAYQVEGAANEDGRGPSIWDSFSHSGQQTPHNSSLEDEPRVSYLHGHIGALFDALRNGSNTKGYFQWSFLDLLELLDGFESSFGLYYIDMDDPDLKRQPKLSAHWYSHFLKTKGVSSDGFIKLDKNLTAFSHAYFSR</sequence>
<proteinExistence type="inferred from homology"/>
<evidence type="ECO:0000256" key="4">
    <source>
        <dbReference type="SAM" id="Phobius"/>
    </source>
</evidence>
<dbReference type="GO" id="GO:0008422">
    <property type="term" value="F:beta-glucosidase activity"/>
    <property type="evidence" value="ECO:0007669"/>
    <property type="project" value="TreeGrafter"/>
</dbReference>
<dbReference type="EMBL" id="LRBV02000005">
    <property type="status" value="NOT_ANNOTATED_CDS"/>
    <property type="molecule type" value="Genomic_DNA"/>
</dbReference>
<dbReference type="EnsemblPlants" id="QL05p086147:mrna">
    <property type="protein sequence ID" value="QL05p086147:mrna"/>
    <property type="gene ID" value="QL05p086147"/>
</dbReference>
<dbReference type="InterPro" id="IPR017853">
    <property type="entry name" value="GH"/>
</dbReference>
<protein>
    <submittedName>
        <fullName evidence="5">Uncharacterized protein</fullName>
    </submittedName>
</protein>
<accession>A0A7N2LW02</accession>
<evidence type="ECO:0000256" key="2">
    <source>
        <dbReference type="ARBA" id="ARBA00022801"/>
    </source>
</evidence>
<keyword evidence="4" id="KW-0812">Transmembrane</keyword>
<comment type="similarity">
    <text evidence="1 3">Belongs to the glycosyl hydrolase 1 family.</text>
</comment>
<dbReference type="Gene3D" id="3.20.20.80">
    <property type="entry name" value="Glycosidases"/>
    <property type="match status" value="2"/>
</dbReference>
<dbReference type="AlphaFoldDB" id="A0A7N2LW02"/>
<dbReference type="Gramene" id="QL05p086147:mrna">
    <property type="protein sequence ID" value="QL05p086147:mrna"/>
    <property type="gene ID" value="QL05p086147"/>
</dbReference>
<keyword evidence="6" id="KW-1185">Reference proteome</keyword>
<dbReference type="PROSITE" id="PS00653">
    <property type="entry name" value="GLYCOSYL_HYDROL_F1_2"/>
    <property type="match status" value="1"/>
</dbReference>
<dbReference type="SUPFAM" id="SSF51445">
    <property type="entry name" value="(Trans)glycosidases"/>
    <property type="match status" value="2"/>
</dbReference>
<dbReference type="PRINTS" id="PR00131">
    <property type="entry name" value="GLHYDRLASE1"/>
</dbReference>
<dbReference type="OMA" id="YHTEVIS"/>